<dbReference type="PATRIC" id="fig|1111454.3.peg.758"/>
<accession>U7UPD7</accession>
<keyword evidence="2" id="KW-1185">Reference proteome</keyword>
<dbReference type="RefSeq" id="WP_023053250.1">
    <property type="nucleotide sequence ID" value="NZ_AWXA01000015.1"/>
</dbReference>
<gene>
    <name evidence="1" type="ORF">HMPREF1250_0277</name>
</gene>
<evidence type="ECO:0000313" key="2">
    <source>
        <dbReference type="Proteomes" id="UP000017090"/>
    </source>
</evidence>
<evidence type="ECO:0000313" key="1">
    <source>
        <dbReference type="EMBL" id="ERT60764.1"/>
    </source>
</evidence>
<reference evidence="1 2" key="1">
    <citation type="submission" date="2013-09" db="EMBL/GenBank/DDBJ databases">
        <authorList>
            <person name="Durkin A.S."/>
            <person name="Haft D.R."/>
            <person name="McCorrison J."/>
            <person name="Torralba M."/>
            <person name="Gillis M."/>
            <person name="Haft D.H."/>
            <person name="Methe B."/>
            <person name="Sutton G."/>
            <person name="Nelson K.E."/>
        </authorList>
    </citation>
    <scope>NUCLEOTIDE SEQUENCE [LARGE SCALE GENOMIC DNA]</scope>
    <source>
        <strain evidence="1 2">BV3C16-1</strain>
    </source>
</reference>
<comment type="caution">
    <text evidence="1">The sequence shown here is derived from an EMBL/GenBank/DDBJ whole genome shotgun (WGS) entry which is preliminary data.</text>
</comment>
<proteinExistence type="predicted"/>
<name>U7UPD7_9FIRM</name>
<sequence>MMRWIETIDELPDAAEALREKYQPIIFIDAWGGLYIGYFDGKNFISTANDGDWIDKVVAWAPIPPYRGFRYGQKA</sequence>
<protein>
    <submittedName>
        <fullName evidence="1">Uncharacterized protein</fullName>
    </submittedName>
</protein>
<dbReference type="AlphaFoldDB" id="U7UPD7"/>
<dbReference type="Proteomes" id="UP000017090">
    <property type="component" value="Unassembled WGS sequence"/>
</dbReference>
<dbReference type="EMBL" id="AWXA01000015">
    <property type="protein sequence ID" value="ERT60764.1"/>
    <property type="molecule type" value="Genomic_DNA"/>
</dbReference>
<dbReference type="STRING" id="1111454.HMPREF1250_0277"/>
<organism evidence="1 2">
    <name type="scientific">Megasphaera vaginalis</name>
    <name type="common">ex Srinivasan et al. 2021</name>
    <dbReference type="NCBI Taxonomy" id="1111454"/>
    <lineage>
        <taxon>Bacteria</taxon>
        <taxon>Bacillati</taxon>
        <taxon>Bacillota</taxon>
        <taxon>Negativicutes</taxon>
        <taxon>Veillonellales</taxon>
        <taxon>Veillonellaceae</taxon>
        <taxon>Megasphaera</taxon>
    </lineage>
</organism>